<sequence length="274" mass="32159">MTDLYIDFEDNIIIECRNIFFLGQEQYEYRQVEIEQYTNSVESAKLENQQKSITYMEDFLKEKAEIFEAIQDAQEKFNVIQSIEEYNNTVETYGEMFQNLLHSTWKSLMKMELELFEQMLDVNETFEHVLTDLINNFIEAAQGLFTRIRDLESDFSDAVSEVMKRYQVTISMLEDPQIPPALKEIVADKDALTNALGASHDIHALLIDTREDTLITNAREWLEKLVSNLERDEVTRNRNKIMEISHFMDVQREEFDTLANLLLDKQDLALGLIE</sequence>
<dbReference type="AlphaFoldDB" id="A0ABD2P2E2"/>
<comment type="caution">
    <text evidence="1">The sequence shown here is derived from an EMBL/GenBank/DDBJ whole genome shotgun (WGS) entry which is preliminary data.</text>
</comment>
<keyword evidence="2" id="KW-1185">Reference proteome</keyword>
<name>A0ABD2P2E2_9CUCU</name>
<protein>
    <submittedName>
        <fullName evidence="1">Uncharacterized protein</fullName>
    </submittedName>
</protein>
<organism evidence="1 2">
    <name type="scientific">Cryptolaemus montrouzieri</name>
    <dbReference type="NCBI Taxonomy" id="559131"/>
    <lineage>
        <taxon>Eukaryota</taxon>
        <taxon>Metazoa</taxon>
        <taxon>Ecdysozoa</taxon>
        <taxon>Arthropoda</taxon>
        <taxon>Hexapoda</taxon>
        <taxon>Insecta</taxon>
        <taxon>Pterygota</taxon>
        <taxon>Neoptera</taxon>
        <taxon>Endopterygota</taxon>
        <taxon>Coleoptera</taxon>
        <taxon>Polyphaga</taxon>
        <taxon>Cucujiformia</taxon>
        <taxon>Coccinelloidea</taxon>
        <taxon>Coccinellidae</taxon>
        <taxon>Scymninae</taxon>
        <taxon>Scymnini</taxon>
        <taxon>Cryptolaemus</taxon>
    </lineage>
</organism>
<evidence type="ECO:0000313" key="2">
    <source>
        <dbReference type="Proteomes" id="UP001516400"/>
    </source>
</evidence>
<dbReference type="EMBL" id="JABFTP020000165">
    <property type="protein sequence ID" value="KAL3285154.1"/>
    <property type="molecule type" value="Genomic_DNA"/>
</dbReference>
<proteinExistence type="predicted"/>
<reference evidence="1 2" key="1">
    <citation type="journal article" date="2021" name="BMC Biol.">
        <title>Horizontally acquired antibacterial genes associated with adaptive radiation of ladybird beetles.</title>
        <authorList>
            <person name="Li H.S."/>
            <person name="Tang X.F."/>
            <person name="Huang Y.H."/>
            <person name="Xu Z.Y."/>
            <person name="Chen M.L."/>
            <person name="Du X.Y."/>
            <person name="Qiu B.Y."/>
            <person name="Chen P.T."/>
            <person name="Zhang W."/>
            <person name="Slipinski A."/>
            <person name="Escalona H.E."/>
            <person name="Waterhouse R.M."/>
            <person name="Zwick A."/>
            <person name="Pang H."/>
        </authorList>
    </citation>
    <scope>NUCLEOTIDE SEQUENCE [LARGE SCALE GENOMIC DNA]</scope>
    <source>
        <strain evidence="1">SYSU2018</strain>
    </source>
</reference>
<dbReference type="Proteomes" id="UP001516400">
    <property type="component" value="Unassembled WGS sequence"/>
</dbReference>
<accession>A0ABD2P2E2</accession>
<evidence type="ECO:0000313" key="1">
    <source>
        <dbReference type="EMBL" id="KAL3285154.1"/>
    </source>
</evidence>
<gene>
    <name evidence="1" type="ORF">HHI36_019275</name>
</gene>